<dbReference type="AlphaFoldDB" id="A0AAV1TFI8"/>
<dbReference type="EMBL" id="CAKLBY020000044">
    <property type="protein sequence ID" value="CAK7916404.1"/>
    <property type="molecule type" value="Genomic_DNA"/>
</dbReference>
<accession>A0AAV1TFI8</accession>
<feature type="region of interest" description="Disordered" evidence="1">
    <location>
        <begin position="72"/>
        <end position="115"/>
    </location>
</feature>
<evidence type="ECO:0000313" key="2">
    <source>
        <dbReference type="EMBL" id="CAK7916404.1"/>
    </source>
</evidence>
<name>A0AAV1TFI8_9STRA</name>
<reference evidence="2" key="1">
    <citation type="submission" date="2024-01" db="EMBL/GenBank/DDBJ databases">
        <authorList>
            <person name="Webb A."/>
        </authorList>
    </citation>
    <scope>NUCLEOTIDE SEQUENCE</scope>
    <source>
        <strain evidence="2">Pm1</strain>
    </source>
</reference>
<comment type="caution">
    <text evidence="2">The sequence shown here is derived from an EMBL/GenBank/DDBJ whole genome shotgun (WGS) entry which is preliminary data.</text>
</comment>
<organism evidence="2 3">
    <name type="scientific">Peronospora matthiolae</name>
    <dbReference type="NCBI Taxonomy" id="2874970"/>
    <lineage>
        <taxon>Eukaryota</taxon>
        <taxon>Sar</taxon>
        <taxon>Stramenopiles</taxon>
        <taxon>Oomycota</taxon>
        <taxon>Peronosporomycetes</taxon>
        <taxon>Peronosporales</taxon>
        <taxon>Peronosporaceae</taxon>
        <taxon>Peronospora</taxon>
    </lineage>
</organism>
<gene>
    <name evidence="2" type="ORF">PM001_LOCUS5392</name>
</gene>
<evidence type="ECO:0000313" key="3">
    <source>
        <dbReference type="Proteomes" id="UP001162060"/>
    </source>
</evidence>
<proteinExistence type="predicted"/>
<sequence length="115" mass="12889">MTAAPVEGELAMVGEVAEQLRDVRRHVDFFDNDVHQARDLAREADSRSLATETTVAGFARWLERLEQSNEALRRETATLRGHHPPDPQRPPRHRCSRYAPPIHLSALGEEAGDTA</sequence>
<protein>
    <submittedName>
        <fullName evidence="2">Uncharacterized protein</fullName>
    </submittedName>
</protein>
<evidence type="ECO:0000256" key="1">
    <source>
        <dbReference type="SAM" id="MobiDB-lite"/>
    </source>
</evidence>
<dbReference type="Proteomes" id="UP001162060">
    <property type="component" value="Unassembled WGS sequence"/>
</dbReference>